<evidence type="ECO:0008006" key="4">
    <source>
        <dbReference type="Google" id="ProtNLM"/>
    </source>
</evidence>
<name>A0AAN9V338_9PEZI</name>
<feature type="compositionally biased region" description="Basic residues" evidence="1">
    <location>
        <begin position="51"/>
        <end position="65"/>
    </location>
</feature>
<dbReference type="AlphaFoldDB" id="A0AAN9V338"/>
<protein>
    <recommendedName>
        <fullName evidence="4">BZIP domain-containing protein</fullName>
    </recommendedName>
</protein>
<feature type="compositionally biased region" description="Polar residues" evidence="1">
    <location>
        <begin position="69"/>
        <end position="78"/>
    </location>
</feature>
<keyword evidence="3" id="KW-1185">Reference proteome</keyword>
<accession>A0AAN9V338</accession>
<dbReference type="PANTHER" id="PTHR38116:SF1">
    <property type="entry name" value="BZIP DOMAIN-CONTAINING PROTEIN"/>
    <property type="match status" value="1"/>
</dbReference>
<comment type="caution">
    <text evidence="2">The sequence shown here is derived from an EMBL/GenBank/DDBJ whole genome shotgun (WGS) entry which is preliminary data.</text>
</comment>
<gene>
    <name evidence="2" type="ORF">SLS62_000537</name>
</gene>
<organism evidence="2 3">
    <name type="scientific">Diatrype stigma</name>
    <dbReference type="NCBI Taxonomy" id="117547"/>
    <lineage>
        <taxon>Eukaryota</taxon>
        <taxon>Fungi</taxon>
        <taxon>Dikarya</taxon>
        <taxon>Ascomycota</taxon>
        <taxon>Pezizomycotina</taxon>
        <taxon>Sordariomycetes</taxon>
        <taxon>Xylariomycetidae</taxon>
        <taxon>Xylariales</taxon>
        <taxon>Diatrypaceae</taxon>
        <taxon>Diatrype</taxon>
    </lineage>
</organism>
<dbReference type="Pfam" id="PF11905">
    <property type="entry name" value="DUF3425"/>
    <property type="match status" value="1"/>
</dbReference>
<evidence type="ECO:0000313" key="2">
    <source>
        <dbReference type="EMBL" id="KAK7757522.1"/>
    </source>
</evidence>
<evidence type="ECO:0000313" key="3">
    <source>
        <dbReference type="Proteomes" id="UP001320420"/>
    </source>
</evidence>
<feature type="region of interest" description="Disordered" evidence="1">
    <location>
        <begin position="130"/>
        <end position="152"/>
    </location>
</feature>
<sequence length="342" mass="38366">MLVEFDTLQLLCHICAWTQYVTVDQSASARDHKDKPDEWTNSKDPAERRKIQNRVHQRSRRRRKAAQALSNLESQQVAAQEHTEQGGRPVSSSAGPFGVLIPVAPAQSLDLLREHGQILALNRKSTALAIRHAPPSPPDDQRSPGSGRKQQLIPPLIPYINSTTDLSTIGPVIFPISLDHRLITLIQYNVLRAILINMTVLSLHDMMPEECGAAFTLYCLPPPPQDVPPSLSPTLLQQTSPHPVWIGTAPDPAMRDNLIKNYGRFDEDDFCCDLLGGLYEGFDDVERRGMIAWSDPWSPDGWEVTEGFARKWGYLLKGCIQLMSSTNRWRAQRGEEPLIIEI</sequence>
<dbReference type="Proteomes" id="UP001320420">
    <property type="component" value="Unassembled WGS sequence"/>
</dbReference>
<evidence type="ECO:0000256" key="1">
    <source>
        <dbReference type="SAM" id="MobiDB-lite"/>
    </source>
</evidence>
<proteinExistence type="predicted"/>
<dbReference type="InterPro" id="IPR021833">
    <property type="entry name" value="DUF3425"/>
</dbReference>
<dbReference type="EMBL" id="JAKJXP020000002">
    <property type="protein sequence ID" value="KAK7757522.1"/>
    <property type="molecule type" value="Genomic_DNA"/>
</dbReference>
<feature type="region of interest" description="Disordered" evidence="1">
    <location>
        <begin position="26"/>
        <end position="92"/>
    </location>
</feature>
<dbReference type="PANTHER" id="PTHR38116">
    <property type="entry name" value="CHROMOSOME 7, WHOLE GENOME SHOTGUN SEQUENCE"/>
    <property type="match status" value="1"/>
</dbReference>
<feature type="compositionally biased region" description="Basic and acidic residues" evidence="1">
    <location>
        <begin position="29"/>
        <end position="50"/>
    </location>
</feature>
<reference evidence="2 3" key="1">
    <citation type="submission" date="2024-02" db="EMBL/GenBank/DDBJ databases">
        <title>De novo assembly and annotation of 12 fungi associated with fruit tree decline syndrome in Ontario, Canada.</title>
        <authorList>
            <person name="Sulman M."/>
            <person name="Ellouze W."/>
            <person name="Ilyukhin E."/>
        </authorList>
    </citation>
    <scope>NUCLEOTIDE SEQUENCE [LARGE SCALE GENOMIC DNA]</scope>
    <source>
        <strain evidence="2 3">M11/M66-122</strain>
    </source>
</reference>